<dbReference type="PANTHER" id="PTHR33172">
    <property type="entry name" value="OS08G0516900 PROTEIN"/>
    <property type="match status" value="1"/>
</dbReference>
<organism evidence="4 5">
    <name type="scientific">Iris pallida</name>
    <name type="common">Sweet iris</name>
    <dbReference type="NCBI Taxonomy" id="29817"/>
    <lineage>
        <taxon>Eukaryota</taxon>
        <taxon>Viridiplantae</taxon>
        <taxon>Streptophyta</taxon>
        <taxon>Embryophyta</taxon>
        <taxon>Tracheophyta</taxon>
        <taxon>Spermatophyta</taxon>
        <taxon>Magnoliopsida</taxon>
        <taxon>Liliopsida</taxon>
        <taxon>Asparagales</taxon>
        <taxon>Iridaceae</taxon>
        <taxon>Iridoideae</taxon>
        <taxon>Irideae</taxon>
        <taxon>Iris</taxon>
    </lineage>
</organism>
<dbReference type="Proteomes" id="UP001140949">
    <property type="component" value="Unassembled WGS sequence"/>
</dbReference>
<evidence type="ECO:0000313" key="5">
    <source>
        <dbReference type="Proteomes" id="UP001140949"/>
    </source>
</evidence>
<dbReference type="EMBL" id="JANAVB010027751">
    <property type="protein sequence ID" value="KAJ6817659.1"/>
    <property type="molecule type" value="Genomic_DNA"/>
</dbReference>
<dbReference type="InterPro" id="IPR051992">
    <property type="entry name" value="OxStress_Response_Reg"/>
</dbReference>
<reference evidence="4" key="2">
    <citation type="submission" date="2023-04" db="EMBL/GenBank/DDBJ databases">
        <authorList>
            <person name="Bruccoleri R.E."/>
            <person name="Oakeley E.J."/>
            <person name="Faust A.-M."/>
            <person name="Dessus-Babus S."/>
            <person name="Altorfer M."/>
            <person name="Burckhardt D."/>
            <person name="Oertli M."/>
            <person name="Naumann U."/>
            <person name="Petersen F."/>
            <person name="Wong J."/>
        </authorList>
    </citation>
    <scope>NUCLEOTIDE SEQUENCE</scope>
    <source>
        <strain evidence="4">GSM-AAB239-AS_SAM_17_03QT</strain>
        <tissue evidence="4">Leaf</tissue>
    </source>
</reference>
<gene>
    <name evidence="4" type="ORF">M6B38_410550</name>
</gene>
<proteinExistence type="predicted"/>
<feature type="compositionally biased region" description="Acidic residues" evidence="3">
    <location>
        <begin position="30"/>
        <end position="41"/>
    </location>
</feature>
<feature type="compositionally biased region" description="Low complexity" evidence="3">
    <location>
        <begin position="159"/>
        <end position="170"/>
    </location>
</feature>
<evidence type="ECO:0000313" key="4">
    <source>
        <dbReference type="EMBL" id="KAJ6817659.1"/>
    </source>
</evidence>
<evidence type="ECO:0000256" key="3">
    <source>
        <dbReference type="SAM" id="MobiDB-lite"/>
    </source>
</evidence>
<dbReference type="PANTHER" id="PTHR33172:SF29">
    <property type="entry name" value="OS06G0559400 PROTEIN"/>
    <property type="match status" value="1"/>
</dbReference>
<feature type="region of interest" description="Disordered" evidence="3">
    <location>
        <begin position="1"/>
        <end position="69"/>
    </location>
</feature>
<feature type="compositionally biased region" description="Polar residues" evidence="3">
    <location>
        <begin position="147"/>
        <end position="158"/>
    </location>
</feature>
<feature type="compositionally biased region" description="Low complexity" evidence="3">
    <location>
        <begin position="47"/>
        <end position="69"/>
    </location>
</feature>
<comment type="caution">
    <text evidence="4">The sequence shown here is derived from an EMBL/GenBank/DDBJ whole genome shotgun (WGS) entry which is preliminary data.</text>
</comment>
<sequence>MEASFVPRSNHGTTDDEEEDELGSMSSFSNDDDDDDEEEGELGGGSRSPVGSSSSDSTEDSSSSSPLFEMSSVMSQLPFKRGLSVHFEGKSQSFTSLSSVKSLEDLVKPERPFRRTNPVLIKSSKSYGWGLATTTTTSSHNKKLSPRGSSRTITKKNYSTGTSKRTTGSSFLGTWKQ</sequence>
<evidence type="ECO:0000256" key="1">
    <source>
        <dbReference type="ARBA" id="ARBA00004123"/>
    </source>
</evidence>
<keyword evidence="2" id="KW-0539">Nucleus</keyword>
<evidence type="ECO:0000256" key="2">
    <source>
        <dbReference type="ARBA" id="ARBA00023242"/>
    </source>
</evidence>
<name>A0AAX6FMU4_IRIPA</name>
<accession>A0AAX6FMU4</accession>
<protein>
    <submittedName>
        <fullName evidence="4">Uncharacterized protein</fullName>
    </submittedName>
</protein>
<dbReference type="AlphaFoldDB" id="A0AAX6FMU4"/>
<comment type="subcellular location">
    <subcellularLocation>
        <location evidence="1">Nucleus</location>
    </subcellularLocation>
</comment>
<keyword evidence="5" id="KW-1185">Reference proteome</keyword>
<reference evidence="4" key="1">
    <citation type="journal article" date="2023" name="GigaByte">
        <title>Genome assembly of the bearded iris, Iris pallida Lam.</title>
        <authorList>
            <person name="Bruccoleri R.E."/>
            <person name="Oakeley E.J."/>
            <person name="Faust A.M.E."/>
            <person name="Altorfer M."/>
            <person name="Dessus-Babus S."/>
            <person name="Burckhardt D."/>
            <person name="Oertli M."/>
            <person name="Naumann U."/>
            <person name="Petersen F."/>
            <person name="Wong J."/>
        </authorList>
    </citation>
    <scope>NUCLEOTIDE SEQUENCE</scope>
    <source>
        <strain evidence="4">GSM-AAB239-AS_SAM_17_03QT</strain>
    </source>
</reference>
<dbReference type="GO" id="GO:0006950">
    <property type="term" value="P:response to stress"/>
    <property type="evidence" value="ECO:0007669"/>
    <property type="project" value="UniProtKB-ARBA"/>
</dbReference>
<dbReference type="GO" id="GO:0005634">
    <property type="term" value="C:nucleus"/>
    <property type="evidence" value="ECO:0007669"/>
    <property type="project" value="UniProtKB-SubCell"/>
</dbReference>
<feature type="region of interest" description="Disordered" evidence="3">
    <location>
        <begin position="134"/>
        <end position="177"/>
    </location>
</feature>